<dbReference type="InterPro" id="IPR051616">
    <property type="entry name" value="Cul2-RING_E3_ligase_SR"/>
</dbReference>
<organism evidence="1 2">
    <name type="scientific">Aspergillus lucknowensis</name>
    <dbReference type="NCBI Taxonomy" id="176173"/>
    <lineage>
        <taxon>Eukaryota</taxon>
        <taxon>Fungi</taxon>
        <taxon>Dikarya</taxon>
        <taxon>Ascomycota</taxon>
        <taxon>Pezizomycotina</taxon>
        <taxon>Eurotiomycetes</taxon>
        <taxon>Eurotiomycetidae</taxon>
        <taxon>Eurotiales</taxon>
        <taxon>Aspergillaceae</taxon>
        <taxon>Aspergillus</taxon>
        <taxon>Aspergillus subgen. Nidulantes</taxon>
    </lineage>
</organism>
<dbReference type="PANTHER" id="PTHR46224">
    <property type="entry name" value="ANKYRIN REPEAT FAMILY PROTEIN"/>
    <property type="match status" value="1"/>
</dbReference>
<dbReference type="PANTHER" id="PTHR46224:SF64">
    <property type="entry name" value="IQ MOTIF AND ANKYRIN REPEAT DOMAIN-CONTAINING PROTEIN 1"/>
    <property type="match status" value="1"/>
</dbReference>
<dbReference type="Proteomes" id="UP001610432">
    <property type="component" value="Unassembled WGS sequence"/>
</dbReference>
<dbReference type="Pfam" id="PF12796">
    <property type="entry name" value="Ank_2"/>
    <property type="match status" value="1"/>
</dbReference>
<evidence type="ECO:0000313" key="1">
    <source>
        <dbReference type="EMBL" id="KAL2872101.1"/>
    </source>
</evidence>
<dbReference type="EMBL" id="JBFXLQ010000002">
    <property type="protein sequence ID" value="KAL2872101.1"/>
    <property type="molecule type" value="Genomic_DNA"/>
</dbReference>
<keyword evidence="2" id="KW-1185">Reference proteome</keyword>
<dbReference type="Gene3D" id="1.25.40.20">
    <property type="entry name" value="Ankyrin repeat-containing domain"/>
    <property type="match status" value="1"/>
</dbReference>
<dbReference type="SUPFAM" id="SSF48403">
    <property type="entry name" value="Ankyrin repeat"/>
    <property type="match status" value="1"/>
</dbReference>
<accession>A0ABR4M674</accession>
<dbReference type="InterPro" id="IPR002110">
    <property type="entry name" value="Ankyrin_rpt"/>
</dbReference>
<proteinExistence type="predicted"/>
<protein>
    <submittedName>
        <fullName evidence="1">Ankyrin repeat-containing domain protein</fullName>
    </submittedName>
</protein>
<comment type="caution">
    <text evidence="1">The sequence shown here is derived from an EMBL/GenBank/DDBJ whole genome shotgun (WGS) entry which is preliminary data.</text>
</comment>
<dbReference type="RefSeq" id="XP_070891080.1">
    <property type="nucleotide sequence ID" value="XM_071027901.1"/>
</dbReference>
<reference evidence="1 2" key="1">
    <citation type="submission" date="2024-07" db="EMBL/GenBank/DDBJ databases">
        <title>Section-level genome sequencing and comparative genomics of Aspergillus sections Usti and Cavernicolus.</title>
        <authorList>
            <consortium name="Lawrence Berkeley National Laboratory"/>
            <person name="Nybo J.L."/>
            <person name="Vesth T.C."/>
            <person name="Theobald S."/>
            <person name="Frisvad J.C."/>
            <person name="Larsen T.O."/>
            <person name="Kjaerboelling I."/>
            <person name="Rothschild-Mancinelli K."/>
            <person name="Lyhne E.K."/>
            <person name="Kogle M.E."/>
            <person name="Barry K."/>
            <person name="Clum A."/>
            <person name="Na H."/>
            <person name="Ledsgaard L."/>
            <person name="Lin J."/>
            <person name="Lipzen A."/>
            <person name="Kuo A."/>
            <person name="Riley R."/>
            <person name="Mondo S."/>
            <person name="Labutti K."/>
            <person name="Haridas S."/>
            <person name="Pangalinan J."/>
            <person name="Salamov A.A."/>
            <person name="Simmons B.A."/>
            <person name="Magnuson J.K."/>
            <person name="Chen J."/>
            <person name="Drula E."/>
            <person name="Henrissat B."/>
            <person name="Wiebenga A."/>
            <person name="Lubbers R.J."/>
            <person name="Gomes A.C."/>
            <person name="Macurrencykelacurrency M.R."/>
            <person name="Stajich J."/>
            <person name="Grigoriev I.V."/>
            <person name="Mortensen U.H."/>
            <person name="De Vries R.P."/>
            <person name="Baker S.E."/>
            <person name="Andersen M.R."/>
        </authorList>
    </citation>
    <scope>NUCLEOTIDE SEQUENCE [LARGE SCALE GENOMIC DNA]</scope>
    <source>
        <strain evidence="1 2">CBS 449.75</strain>
    </source>
</reference>
<name>A0ABR4M674_9EURO</name>
<sequence length="448" mass="49620">MGLLNLPPEIFELIIACVFNINHRGYVAAHYQPRALVDLRLVCRLFDEALSRYFAKNIEWGSHLVYTINSKWPLESVIWLVRTRLWMDYRMGAGDDTLSDGNVLGYLRAAAIAVHRFLSERGADEKRRREGEDDGRADEAEDEEIPPIKEFIGFAGRGLVYYHDFGHIMPWIKPQEMAAGREGVEELRITRSDLLPLLALYGDVRAIRDLLSTDGAVDIDHCNRFFGSAIYAAAAQDEPAVIKLLLSRGVDVNQVGGRWHTPLQASVAESSYATESFSALLAAGAHVNLKGGDYNSTALLRAAQAENTEAVATLLSQKGVDVTLTDGEDESVVHHLCRSGDADNLKKLLAEHPHVDLKRPGQQGTALHVAMNFGSYSAFTEGHGEVVEILLDRGLSAYDVAPDAEGRDIVDWAKEMAEEAEEDEEEVPAALERILRWDGERRAGEDSK</sequence>
<evidence type="ECO:0000313" key="2">
    <source>
        <dbReference type="Proteomes" id="UP001610432"/>
    </source>
</evidence>
<dbReference type="SMART" id="SM00248">
    <property type="entry name" value="ANK"/>
    <property type="match status" value="5"/>
</dbReference>
<dbReference type="GeneID" id="98142973"/>
<gene>
    <name evidence="1" type="ORF">BJX67DRAFT_341506</name>
</gene>
<dbReference type="InterPro" id="IPR036770">
    <property type="entry name" value="Ankyrin_rpt-contain_sf"/>
</dbReference>